<dbReference type="GO" id="GO:0006629">
    <property type="term" value="P:lipid metabolic process"/>
    <property type="evidence" value="ECO:0007669"/>
    <property type="project" value="InterPro"/>
</dbReference>
<dbReference type="AlphaFoldDB" id="A0A1Y2CF51"/>
<proteinExistence type="predicted"/>
<evidence type="ECO:0000313" key="3">
    <source>
        <dbReference type="Proteomes" id="UP000193642"/>
    </source>
</evidence>
<dbReference type="GO" id="GO:0008374">
    <property type="term" value="F:O-acyltransferase activity"/>
    <property type="evidence" value="ECO:0007669"/>
    <property type="project" value="InterPro"/>
</dbReference>
<name>A0A1Y2CF51_9FUNG</name>
<dbReference type="Proteomes" id="UP000193642">
    <property type="component" value="Unassembled WGS sequence"/>
</dbReference>
<keyword evidence="1" id="KW-0812">Transmembrane</keyword>
<dbReference type="PANTHER" id="PTHR31595:SF57">
    <property type="entry name" value="OS04G0481900 PROTEIN"/>
    <property type="match status" value="1"/>
</dbReference>
<accession>A0A1Y2CF51</accession>
<dbReference type="EMBL" id="MCGO01000019">
    <property type="protein sequence ID" value="ORY45556.1"/>
    <property type="molecule type" value="Genomic_DNA"/>
</dbReference>
<sequence length="142" mass="16314">MTSSPPSRLWRASPNLYRRLSFPNKHPSKTPQHNLYTKIAAKSTTCLLILCLILRPLEPKTGFLSPFDTKGIIDHTLFGIMAVTSMEVYSVFLFLAPAIIYQTHYLPLFNAPYFSTSIRDFWANRWNLPVAHIFRTVVFLPV</sequence>
<dbReference type="OrthoDB" id="2094906at2759"/>
<dbReference type="InterPro" id="IPR044851">
    <property type="entry name" value="Wax_synthase"/>
</dbReference>
<organism evidence="2 3">
    <name type="scientific">Rhizoclosmatium globosum</name>
    <dbReference type="NCBI Taxonomy" id="329046"/>
    <lineage>
        <taxon>Eukaryota</taxon>
        <taxon>Fungi</taxon>
        <taxon>Fungi incertae sedis</taxon>
        <taxon>Chytridiomycota</taxon>
        <taxon>Chytridiomycota incertae sedis</taxon>
        <taxon>Chytridiomycetes</taxon>
        <taxon>Chytridiales</taxon>
        <taxon>Chytriomycetaceae</taxon>
        <taxon>Rhizoclosmatium</taxon>
    </lineage>
</organism>
<comment type="caution">
    <text evidence="2">The sequence shown here is derived from an EMBL/GenBank/DDBJ whole genome shotgun (WGS) entry which is preliminary data.</text>
</comment>
<protein>
    <recommendedName>
        <fullName evidence="4">Wax synthase domain-containing protein</fullName>
    </recommendedName>
</protein>
<dbReference type="PANTHER" id="PTHR31595">
    <property type="entry name" value="LONG-CHAIN-ALCOHOL O-FATTY-ACYLTRANSFERASE 3-RELATED"/>
    <property type="match status" value="1"/>
</dbReference>
<keyword evidence="3" id="KW-1185">Reference proteome</keyword>
<reference evidence="2 3" key="1">
    <citation type="submission" date="2016-07" db="EMBL/GenBank/DDBJ databases">
        <title>Pervasive Adenine N6-methylation of Active Genes in Fungi.</title>
        <authorList>
            <consortium name="DOE Joint Genome Institute"/>
            <person name="Mondo S.J."/>
            <person name="Dannebaum R.O."/>
            <person name="Kuo R.C."/>
            <person name="Labutti K."/>
            <person name="Haridas S."/>
            <person name="Kuo A."/>
            <person name="Salamov A."/>
            <person name="Ahrendt S.R."/>
            <person name="Lipzen A."/>
            <person name="Sullivan W."/>
            <person name="Andreopoulos W.B."/>
            <person name="Clum A."/>
            <person name="Lindquist E."/>
            <person name="Daum C."/>
            <person name="Ramamoorthy G.K."/>
            <person name="Gryganskyi A."/>
            <person name="Culley D."/>
            <person name="Magnuson J.K."/>
            <person name="James T.Y."/>
            <person name="O'Malley M.A."/>
            <person name="Stajich J.E."/>
            <person name="Spatafora J.W."/>
            <person name="Visel A."/>
            <person name="Grigoriev I.V."/>
        </authorList>
    </citation>
    <scope>NUCLEOTIDE SEQUENCE [LARGE SCALE GENOMIC DNA]</scope>
    <source>
        <strain evidence="2 3">JEL800</strain>
    </source>
</reference>
<keyword evidence="1" id="KW-0472">Membrane</keyword>
<feature type="transmembrane region" description="Helical" evidence="1">
    <location>
        <begin position="77"/>
        <end position="101"/>
    </location>
</feature>
<evidence type="ECO:0008006" key="4">
    <source>
        <dbReference type="Google" id="ProtNLM"/>
    </source>
</evidence>
<evidence type="ECO:0000313" key="2">
    <source>
        <dbReference type="EMBL" id="ORY45556.1"/>
    </source>
</evidence>
<evidence type="ECO:0000256" key="1">
    <source>
        <dbReference type="SAM" id="Phobius"/>
    </source>
</evidence>
<gene>
    <name evidence="2" type="ORF">BCR33DRAFT_784325</name>
</gene>
<keyword evidence="1" id="KW-1133">Transmembrane helix</keyword>